<proteinExistence type="predicted"/>
<reference evidence="3" key="1">
    <citation type="journal article" date="2019" name="Curr. Biol.">
        <title>Genome Sequence of Striga asiatica Provides Insight into the Evolution of Plant Parasitism.</title>
        <authorList>
            <person name="Yoshida S."/>
            <person name="Kim S."/>
            <person name="Wafula E.K."/>
            <person name="Tanskanen J."/>
            <person name="Kim Y.M."/>
            <person name="Honaas L."/>
            <person name="Yang Z."/>
            <person name="Spallek T."/>
            <person name="Conn C.E."/>
            <person name="Ichihashi Y."/>
            <person name="Cheong K."/>
            <person name="Cui S."/>
            <person name="Der J.P."/>
            <person name="Gundlach H."/>
            <person name="Jiao Y."/>
            <person name="Hori C."/>
            <person name="Ishida J.K."/>
            <person name="Kasahara H."/>
            <person name="Kiba T."/>
            <person name="Kim M.S."/>
            <person name="Koo N."/>
            <person name="Laohavisit A."/>
            <person name="Lee Y.H."/>
            <person name="Lumba S."/>
            <person name="McCourt P."/>
            <person name="Mortimer J.C."/>
            <person name="Mutuku J.M."/>
            <person name="Nomura T."/>
            <person name="Sasaki-Sekimoto Y."/>
            <person name="Seto Y."/>
            <person name="Wang Y."/>
            <person name="Wakatake T."/>
            <person name="Sakakibara H."/>
            <person name="Demura T."/>
            <person name="Yamaguchi S."/>
            <person name="Yoneyama K."/>
            <person name="Manabe R.I."/>
            <person name="Nelson D.C."/>
            <person name="Schulman A.H."/>
            <person name="Timko M.P."/>
            <person name="dePamphilis C.W."/>
            <person name="Choi D."/>
            <person name="Shirasu K."/>
        </authorList>
    </citation>
    <scope>NUCLEOTIDE SEQUENCE [LARGE SCALE GENOMIC DNA]</scope>
    <source>
        <strain evidence="3">cv. UVA1</strain>
    </source>
</reference>
<accession>A0A5A7QYC0</accession>
<evidence type="ECO:0000256" key="1">
    <source>
        <dbReference type="SAM" id="MobiDB-lite"/>
    </source>
</evidence>
<feature type="region of interest" description="Disordered" evidence="1">
    <location>
        <begin position="1"/>
        <end position="21"/>
    </location>
</feature>
<name>A0A5A7QYC0_STRAF</name>
<evidence type="ECO:0000313" key="2">
    <source>
        <dbReference type="EMBL" id="GER50405.1"/>
    </source>
</evidence>
<keyword evidence="3" id="KW-1185">Reference proteome</keyword>
<protein>
    <submittedName>
        <fullName evidence="2">Sulfate transporter 1</fullName>
    </submittedName>
</protein>
<sequence length="103" mass="12201">MKLRTGQKYQNKEISSNLEPELNRGRARSELELQRFILIEQVVENVRGGPNHGDPSSEHGHVTLELLQRRRLVWLPHKHAWKHFSYFFSSDFLANFDWGEEDD</sequence>
<comment type="caution">
    <text evidence="2">The sequence shown here is derived from an EMBL/GenBank/DDBJ whole genome shotgun (WGS) entry which is preliminary data.</text>
</comment>
<feature type="compositionally biased region" description="Polar residues" evidence="1">
    <location>
        <begin position="7"/>
        <end position="18"/>
    </location>
</feature>
<gene>
    <name evidence="2" type="ORF">STAS_27705</name>
</gene>
<organism evidence="2 3">
    <name type="scientific">Striga asiatica</name>
    <name type="common">Asiatic witchweed</name>
    <name type="synonym">Buchnera asiatica</name>
    <dbReference type="NCBI Taxonomy" id="4170"/>
    <lineage>
        <taxon>Eukaryota</taxon>
        <taxon>Viridiplantae</taxon>
        <taxon>Streptophyta</taxon>
        <taxon>Embryophyta</taxon>
        <taxon>Tracheophyta</taxon>
        <taxon>Spermatophyta</taxon>
        <taxon>Magnoliopsida</taxon>
        <taxon>eudicotyledons</taxon>
        <taxon>Gunneridae</taxon>
        <taxon>Pentapetalae</taxon>
        <taxon>asterids</taxon>
        <taxon>lamiids</taxon>
        <taxon>Lamiales</taxon>
        <taxon>Orobanchaceae</taxon>
        <taxon>Buchnereae</taxon>
        <taxon>Striga</taxon>
    </lineage>
</organism>
<dbReference type="Proteomes" id="UP000325081">
    <property type="component" value="Unassembled WGS sequence"/>
</dbReference>
<dbReference type="EMBL" id="BKCP01009181">
    <property type="protein sequence ID" value="GER50405.1"/>
    <property type="molecule type" value="Genomic_DNA"/>
</dbReference>
<dbReference type="AlphaFoldDB" id="A0A5A7QYC0"/>
<evidence type="ECO:0000313" key="3">
    <source>
        <dbReference type="Proteomes" id="UP000325081"/>
    </source>
</evidence>